<proteinExistence type="predicted"/>
<keyword evidence="1" id="KW-0472">Membrane</keyword>
<feature type="transmembrane region" description="Helical" evidence="1">
    <location>
        <begin position="42"/>
        <end position="59"/>
    </location>
</feature>
<feature type="transmembrane region" description="Helical" evidence="1">
    <location>
        <begin position="71"/>
        <end position="89"/>
    </location>
</feature>
<sequence length="228" mass="25620">MLTKYDNNQTSSNNTSYQLLSVYENARDSIWSLWNHHSWRELFIKGGVVATAVLFGVIAVQTGDNELKTKLIRGSIGAGVGFFIANSFVSHSVQNTCKDLRENNQFLFSLINEKLVLLSDCYDEQTPNYNELIKLVPIITNVAKSTATMKQSATKLNELNHLIAISELLSIIDKKFTTLIQQISMNGLEKSAESIQSTNHFFENEFPKLLMSYTVVEETSPETQLSAQ</sequence>
<evidence type="ECO:0008006" key="4">
    <source>
        <dbReference type="Google" id="ProtNLM"/>
    </source>
</evidence>
<keyword evidence="1" id="KW-0812">Transmembrane</keyword>
<keyword evidence="1" id="KW-1133">Transmembrane helix</keyword>
<evidence type="ECO:0000313" key="2">
    <source>
        <dbReference type="EMBL" id="KTD82248.1"/>
    </source>
</evidence>
<dbReference type="RefSeq" id="WP_058479549.1">
    <property type="nucleotide sequence ID" value="NZ_CAAAIQ010000006.1"/>
</dbReference>
<evidence type="ECO:0000313" key="3">
    <source>
        <dbReference type="Proteomes" id="UP000054729"/>
    </source>
</evidence>
<dbReference type="PATRIC" id="fig|66969.6.peg.793"/>
<name>A0A0W1AM22_9GAMM</name>
<dbReference type="EMBL" id="LNZB01000015">
    <property type="protein sequence ID" value="KTD82248.1"/>
    <property type="molecule type" value="Genomic_DNA"/>
</dbReference>
<gene>
    <name evidence="2" type="ORF">Lwal_0725</name>
</gene>
<evidence type="ECO:0000256" key="1">
    <source>
        <dbReference type="SAM" id="Phobius"/>
    </source>
</evidence>
<dbReference type="AlphaFoldDB" id="A0A0W1AM22"/>
<dbReference type="OrthoDB" id="5636849at2"/>
<accession>A0A0W1AM22</accession>
<dbReference type="Proteomes" id="UP000054729">
    <property type="component" value="Unassembled WGS sequence"/>
</dbReference>
<reference evidence="2 3" key="1">
    <citation type="submission" date="2015-11" db="EMBL/GenBank/DDBJ databases">
        <title>Genomic analysis of 38 Legionella species identifies large and diverse effector repertoires.</title>
        <authorList>
            <person name="Burstein D."/>
            <person name="Amaro F."/>
            <person name="Zusman T."/>
            <person name="Lifshitz Z."/>
            <person name="Cohen O."/>
            <person name="Gilbert J.A."/>
            <person name="Pupko T."/>
            <person name="Shuman H.A."/>
            <person name="Segal G."/>
        </authorList>
    </citation>
    <scope>NUCLEOTIDE SEQUENCE [LARGE SCALE GENOMIC DNA]</scope>
    <source>
        <strain evidence="2 3">ATCC 51914</strain>
    </source>
</reference>
<protein>
    <recommendedName>
        <fullName evidence="4">Transmembrane protein</fullName>
    </recommendedName>
</protein>
<keyword evidence="3" id="KW-1185">Reference proteome</keyword>
<comment type="caution">
    <text evidence="2">The sequence shown here is derived from an EMBL/GenBank/DDBJ whole genome shotgun (WGS) entry which is preliminary data.</text>
</comment>
<organism evidence="2 3">
    <name type="scientific">Legionella waltersii</name>
    <dbReference type="NCBI Taxonomy" id="66969"/>
    <lineage>
        <taxon>Bacteria</taxon>
        <taxon>Pseudomonadati</taxon>
        <taxon>Pseudomonadota</taxon>
        <taxon>Gammaproteobacteria</taxon>
        <taxon>Legionellales</taxon>
        <taxon>Legionellaceae</taxon>
        <taxon>Legionella</taxon>
    </lineage>
</organism>